<dbReference type="AlphaFoldDB" id="S5YCR1"/>
<feature type="transmembrane region" description="Helical" evidence="1">
    <location>
        <begin position="54"/>
        <end position="72"/>
    </location>
</feature>
<reference evidence="2 3" key="1">
    <citation type="journal article" date="2014" name="BMC Genomics">
        <title>Architecture and functions of a multipartite genome of the methylotrophic bacterium Paracoccus aminophilus JCM 7686, containing primary and secondary chromids.</title>
        <authorList>
            <person name="Dziewit L."/>
            <person name="Czarnecki J."/>
            <person name="Wibberg D."/>
            <person name="Radlinska M."/>
            <person name="Mrozek P."/>
            <person name="Szymczak M."/>
            <person name="Schluter A."/>
            <person name="Puhler A."/>
            <person name="Bartosik D."/>
        </authorList>
    </citation>
    <scope>NUCLEOTIDE SEQUENCE [LARGE SCALE GENOMIC DNA]</scope>
    <source>
        <strain evidence="2">JCM 7686</strain>
    </source>
</reference>
<accession>S5YCR1</accession>
<keyword evidence="1" id="KW-1133">Transmembrane helix</keyword>
<dbReference type="HOGENOM" id="CLU_109807_0_0_5"/>
<dbReference type="Proteomes" id="UP000015480">
    <property type="component" value="Chromosome"/>
</dbReference>
<feature type="transmembrane region" description="Helical" evidence="1">
    <location>
        <begin position="78"/>
        <end position="97"/>
    </location>
</feature>
<name>S5YCR1_PARAH</name>
<keyword evidence="3" id="KW-1185">Reference proteome</keyword>
<feature type="transmembrane region" description="Helical" evidence="1">
    <location>
        <begin position="133"/>
        <end position="156"/>
    </location>
</feature>
<dbReference type="STRING" id="1367847.JCM7686_2157"/>
<evidence type="ECO:0000313" key="2">
    <source>
        <dbReference type="EMBL" id="AGT09238.1"/>
    </source>
</evidence>
<dbReference type="eggNOG" id="ENOG502ZVNE">
    <property type="taxonomic scope" value="Bacteria"/>
</dbReference>
<evidence type="ECO:0000313" key="3">
    <source>
        <dbReference type="Proteomes" id="UP000015480"/>
    </source>
</evidence>
<dbReference type="EMBL" id="CP006650">
    <property type="protein sequence ID" value="AGT09238.1"/>
    <property type="molecule type" value="Genomic_DNA"/>
</dbReference>
<dbReference type="PATRIC" id="fig|1367847.3.peg.2153"/>
<organism evidence="2 3">
    <name type="scientific">Paracoccus aminophilus JCM 7686</name>
    <dbReference type="NCBI Taxonomy" id="1367847"/>
    <lineage>
        <taxon>Bacteria</taxon>
        <taxon>Pseudomonadati</taxon>
        <taxon>Pseudomonadota</taxon>
        <taxon>Alphaproteobacteria</taxon>
        <taxon>Rhodobacterales</taxon>
        <taxon>Paracoccaceae</taxon>
        <taxon>Paracoccus</taxon>
    </lineage>
</organism>
<sequence length="161" mass="17306">MAGAWTAAGRTALGVPPDVVARAYREREGEASVVLLDWLSLMLPRWRARPSEGAVLFGLSVFVLVALAVLGFGYRLEMAQALVLLLLPLGLVVLARFRLAARLRLLLSAAHAGEISAASAATDAARQLRIHRFVVNGLSIVVIAVAAWWGALWLLAHPYGF</sequence>
<keyword evidence="1" id="KW-0812">Transmembrane</keyword>
<dbReference type="KEGG" id="pami:JCM7686_2157"/>
<protein>
    <submittedName>
        <fullName evidence="2">Uncharacterized protein</fullName>
    </submittedName>
</protein>
<proteinExistence type="predicted"/>
<evidence type="ECO:0000256" key="1">
    <source>
        <dbReference type="SAM" id="Phobius"/>
    </source>
</evidence>
<gene>
    <name evidence="2" type="ORF">JCM7686_2157</name>
</gene>
<keyword evidence="1" id="KW-0472">Membrane</keyword>